<organism evidence="1 2">
    <name type="scientific">Methylomonas rivi</name>
    <dbReference type="NCBI Taxonomy" id="2952226"/>
    <lineage>
        <taxon>Bacteria</taxon>
        <taxon>Pseudomonadati</taxon>
        <taxon>Pseudomonadota</taxon>
        <taxon>Gammaproteobacteria</taxon>
        <taxon>Methylococcales</taxon>
        <taxon>Methylococcaceae</taxon>
        <taxon>Methylomonas</taxon>
    </lineage>
</organism>
<protein>
    <recommendedName>
        <fullName evidence="3">DksA C4-type domain-containing protein</fullName>
    </recommendedName>
</protein>
<keyword evidence="2" id="KW-1185">Reference proteome</keyword>
<sequence>MKKVRNIVYCSRCGDEIPAEELALLTGNTCALCSHMQQEARQIRQAKPKHPATLPPLRVLSVNAR</sequence>
<dbReference type="Proteomes" id="UP001524586">
    <property type="component" value="Unassembled WGS sequence"/>
</dbReference>
<gene>
    <name evidence="1" type="ORF">NP596_13565</name>
</gene>
<evidence type="ECO:0000313" key="2">
    <source>
        <dbReference type="Proteomes" id="UP001524586"/>
    </source>
</evidence>
<dbReference type="EMBL" id="JANIBK010000076">
    <property type="protein sequence ID" value="MCQ8129486.1"/>
    <property type="molecule type" value="Genomic_DNA"/>
</dbReference>
<reference evidence="1 2" key="1">
    <citation type="submission" date="2022-07" db="EMBL/GenBank/DDBJ databases">
        <title>Methylomonas rivi sp. nov., Methylomonas rosea sp. nov., Methylomonas aureus sp. nov. and Methylomonas subterranea sp. nov., four novel methanotrophs isolated from a freshwater creek and the deep terrestrial subsurface.</title>
        <authorList>
            <person name="Abin C."/>
            <person name="Sankaranarayanan K."/>
            <person name="Garner C."/>
            <person name="Sindelar R."/>
            <person name="Kotary K."/>
            <person name="Garner R."/>
            <person name="Barclay S."/>
            <person name="Lawson P."/>
            <person name="Krumholz L."/>
        </authorList>
    </citation>
    <scope>NUCLEOTIDE SEQUENCE [LARGE SCALE GENOMIC DNA]</scope>
    <source>
        <strain evidence="1 2">WSC-6</strain>
    </source>
</reference>
<evidence type="ECO:0008006" key="3">
    <source>
        <dbReference type="Google" id="ProtNLM"/>
    </source>
</evidence>
<comment type="caution">
    <text evidence="1">The sequence shown here is derived from an EMBL/GenBank/DDBJ whole genome shotgun (WGS) entry which is preliminary data.</text>
</comment>
<proteinExistence type="predicted"/>
<evidence type="ECO:0000313" key="1">
    <source>
        <dbReference type="EMBL" id="MCQ8129486.1"/>
    </source>
</evidence>
<accession>A0ABT1U8S2</accession>
<dbReference type="RefSeq" id="WP_256615917.1">
    <property type="nucleotide sequence ID" value="NZ_JANIBK010000076.1"/>
</dbReference>
<name>A0ABT1U8S2_9GAMM</name>